<accession>A0A1I3X5K0</accession>
<dbReference type="Proteomes" id="UP000198919">
    <property type="component" value="Unassembled WGS sequence"/>
</dbReference>
<dbReference type="Proteomes" id="UP000224607">
    <property type="component" value="Unassembled WGS sequence"/>
</dbReference>
<keyword evidence="4" id="KW-1185">Reference proteome</keyword>
<reference evidence="3" key="2">
    <citation type="submission" date="2016-10" db="EMBL/GenBank/DDBJ databases">
        <authorList>
            <person name="Varghese N."/>
            <person name="Submissions S."/>
        </authorList>
    </citation>
    <scope>NUCLEOTIDE SEQUENCE [LARGE SCALE GENOMIC DNA]</scope>
    <source>
        <strain evidence="3">DSM 17908</strain>
    </source>
</reference>
<gene>
    <name evidence="2" type="ORF">SAMN05421680_13148</name>
    <name evidence="1" type="ORF">Xmau_03600</name>
</gene>
<sequence>MNIMLYNVSQVLMGAMVTGGGIPNDPIKQHSYISPGSTFTFTIYGDFIEQIRIVAHAVHLDATFALSDSSILNKYQKFSLHYQDGCSVESPFFDYCFPISIIPVDG</sequence>
<evidence type="ECO:0000313" key="4">
    <source>
        <dbReference type="Proteomes" id="UP000224607"/>
    </source>
</evidence>
<reference evidence="2" key="1">
    <citation type="submission" date="2016-10" db="EMBL/GenBank/DDBJ databases">
        <authorList>
            <person name="de Groot N.N."/>
        </authorList>
    </citation>
    <scope>NUCLEOTIDE SEQUENCE [LARGE SCALE GENOMIC DNA]</scope>
    <source>
        <strain evidence="2">DSM 17908</strain>
    </source>
</reference>
<organism evidence="2 3">
    <name type="scientific">Xenorhabdus mauleonii</name>
    <dbReference type="NCBI Taxonomy" id="351675"/>
    <lineage>
        <taxon>Bacteria</taxon>
        <taxon>Pseudomonadati</taxon>
        <taxon>Pseudomonadota</taxon>
        <taxon>Gammaproteobacteria</taxon>
        <taxon>Enterobacterales</taxon>
        <taxon>Morganellaceae</taxon>
        <taxon>Xenorhabdus</taxon>
    </lineage>
</organism>
<proteinExistence type="predicted"/>
<dbReference type="EMBL" id="FORG01000031">
    <property type="protein sequence ID" value="SFK14136.1"/>
    <property type="molecule type" value="Genomic_DNA"/>
</dbReference>
<protein>
    <submittedName>
        <fullName evidence="2">Uncharacterized protein</fullName>
    </submittedName>
</protein>
<dbReference type="RefSeq" id="WP_092514013.1">
    <property type="nucleotide sequence ID" value="NZ_CAWNQB010000009.1"/>
</dbReference>
<evidence type="ECO:0000313" key="2">
    <source>
        <dbReference type="EMBL" id="SFK14136.1"/>
    </source>
</evidence>
<evidence type="ECO:0000313" key="1">
    <source>
        <dbReference type="EMBL" id="PHM38213.1"/>
    </source>
</evidence>
<dbReference type="STRING" id="351675.SAMN05421680_13148"/>
<dbReference type="AlphaFoldDB" id="A0A1I3X5K0"/>
<dbReference type="EMBL" id="NITY01000017">
    <property type="protein sequence ID" value="PHM38213.1"/>
    <property type="molecule type" value="Genomic_DNA"/>
</dbReference>
<reference evidence="1 4" key="3">
    <citation type="journal article" date="2017" name="Nat. Microbiol.">
        <title>Natural product diversity associated with the nematode symbionts Photorhabdus and Xenorhabdus.</title>
        <authorList>
            <person name="Tobias N.J."/>
            <person name="Wolff H."/>
            <person name="Djahanschiri B."/>
            <person name="Grundmann F."/>
            <person name="Kronenwerth M."/>
            <person name="Shi Y.M."/>
            <person name="Simonyi S."/>
            <person name="Grun P."/>
            <person name="Shapiro-Ilan D."/>
            <person name="Pidot S.J."/>
            <person name="Stinear T.P."/>
            <person name="Ebersberger I."/>
            <person name="Bode H.B."/>
        </authorList>
    </citation>
    <scope>NUCLEOTIDE SEQUENCE [LARGE SCALE GENOMIC DNA]</scope>
    <source>
        <strain evidence="1 4">DSM 17908</strain>
    </source>
</reference>
<name>A0A1I3X5K0_9GAMM</name>
<evidence type="ECO:0000313" key="3">
    <source>
        <dbReference type="Proteomes" id="UP000198919"/>
    </source>
</evidence>